<dbReference type="EMBL" id="FWXK01000003">
    <property type="protein sequence ID" value="SMC35993.1"/>
    <property type="molecule type" value="Genomic_DNA"/>
</dbReference>
<feature type="region of interest" description="Disordered" evidence="1">
    <location>
        <begin position="117"/>
        <end position="202"/>
    </location>
</feature>
<name>A0A1W1YIM2_9LACT</name>
<evidence type="ECO:0000313" key="3">
    <source>
        <dbReference type="Proteomes" id="UP000243884"/>
    </source>
</evidence>
<sequence length="202" mass="23865">MVRKEFVPFFEKHNDERLSKKARTVSFPNYMNWYVPEELTTREHHAKKTSHFQSGSADNRETSRDLEPMNWSRPQTSTNGRAIVTDEVQRDDKEMMQRRKLRHQAIRQDLAEYQTYQMRQPFKRTPTPSIWQEPKGSQSSHRCNESMASKSRDSLPEQSKQVQSSTPKQPKNKIKPKNHLNKGLETIMSQEQTHKGNSRFFS</sequence>
<feature type="compositionally biased region" description="Basic and acidic residues" evidence="1">
    <location>
        <begin position="87"/>
        <end position="97"/>
    </location>
</feature>
<feature type="compositionally biased region" description="Polar residues" evidence="1">
    <location>
        <begin position="156"/>
        <end position="166"/>
    </location>
</feature>
<organism evidence="2 3">
    <name type="scientific">Aerococcus suis</name>
    <dbReference type="NCBI Taxonomy" id="371602"/>
    <lineage>
        <taxon>Bacteria</taxon>
        <taxon>Bacillati</taxon>
        <taxon>Bacillota</taxon>
        <taxon>Bacilli</taxon>
        <taxon>Lactobacillales</taxon>
        <taxon>Aerococcaceae</taxon>
        <taxon>Aerococcus</taxon>
    </lineage>
</organism>
<accession>A0A1W1YIM2</accession>
<reference evidence="3" key="1">
    <citation type="submission" date="2017-04" db="EMBL/GenBank/DDBJ databases">
        <authorList>
            <person name="Varghese N."/>
            <person name="Submissions S."/>
        </authorList>
    </citation>
    <scope>NUCLEOTIDE SEQUENCE [LARGE SCALE GENOMIC DNA]</scope>
    <source>
        <strain evidence="3">DSM 21500</strain>
    </source>
</reference>
<gene>
    <name evidence="2" type="ORF">SAMN04487984_0705</name>
</gene>
<feature type="compositionally biased region" description="Basic residues" evidence="1">
    <location>
        <begin position="170"/>
        <end position="180"/>
    </location>
</feature>
<evidence type="ECO:0000313" key="2">
    <source>
        <dbReference type="EMBL" id="SMC35993.1"/>
    </source>
</evidence>
<keyword evidence="3" id="KW-1185">Reference proteome</keyword>
<proteinExistence type="predicted"/>
<dbReference type="Proteomes" id="UP000243884">
    <property type="component" value="Unassembled WGS sequence"/>
</dbReference>
<dbReference type="OrthoDB" id="2134417at2"/>
<feature type="compositionally biased region" description="Polar residues" evidence="1">
    <location>
        <begin position="126"/>
        <end position="149"/>
    </location>
</feature>
<dbReference type="RefSeq" id="WP_084098583.1">
    <property type="nucleotide sequence ID" value="NZ_FWXK01000003.1"/>
</dbReference>
<evidence type="ECO:0000256" key="1">
    <source>
        <dbReference type="SAM" id="MobiDB-lite"/>
    </source>
</evidence>
<protein>
    <submittedName>
        <fullName evidence="2">Uncharacterized protein</fullName>
    </submittedName>
</protein>
<dbReference type="STRING" id="371602.SAMN04487984_0705"/>
<feature type="region of interest" description="Disordered" evidence="1">
    <location>
        <begin position="44"/>
        <end position="101"/>
    </location>
</feature>
<feature type="compositionally biased region" description="Basic and acidic residues" evidence="1">
    <location>
        <begin position="58"/>
        <end position="67"/>
    </location>
</feature>
<dbReference type="AlphaFoldDB" id="A0A1W1YIM2"/>